<sequence length="373" mass="40695">MFLLTPQISTLLLGNSVLVLALETVSMLVALLFAVAYVGSFMTGAPRRANDVVLLGVLAFSLLYLVGQVLGFTDAYAVRTPIVVVLGLVSVFAVINVGWALRSGQSDRLRFLVAPGSVFLCFVAAEIVNYQLEFFGETVLLFTGLVLLLVSQFAHAIGYLKGALQQAQRAMELEQELTQSRVALMLSQIQPHFLFNSLAVIKSLCQTDVRQAERAIDYFSDFLRGDLRSLTNADPIAFEQELSHVRSYVELERMRFGDRLRVVWDTPIVDFRVPPLTVQPIVENAVRHGVTKRREGGTVRVGTREEEGAYVVTIEDDGVGFDPAAPLQDGRAHVGIDNVRARLAGQCGGSVTVASAVGKGTTVEMTIPKKGRP</sequence>
<comment type="caution">
    <text evidence="4">The sequence shown here is derived from an EMBL/GenBank/DDBJ whole genome shotgun (WGS) entry which is preliminary data.</text>
</comment>
<dbReference type="Pfam" id="PF02518">
    <property type="entry name" value="HATPase_c"/>
    <property type="match status" value="1"/>
</dbReference>
<dbReference type="SMART" id="SM00387">
    <property type="entry name" value="HATPase_c"/>
    <property type="match status" value="1"/>
</dbReference>
<dbReference type="SUPFAM" id="SSF55874">
    <property type="entry name" value="ATPase domain of HSP90 chaperone/DNA topoisomerase II/histidine kinase"/>
    <property type="match status" value="1"/>
</dbReference>
<dbReference type="Pfam" id="PF06580">
    <property type="entry name" value="His_kinase"/>
    <property type="match status" value="1"/>
</dbReference>
<dbReference type="AlphaFoldDB" id="A0A3N0IX66"/>
<reference evidence="6" key="2">
    <citation type="submission" date="2018-05" db="EMBL/GenBank/DDBJ databases">
        <title>Genome Sequencing of selected type strains of the family Eggerthellaceae.</title>
        <authorList>
            <person name="Danylec N."/>
            <person name="Stoll D.A."/>
            <person name="Doetsch A."/>
            <person name="Huch M."/>
        </authorList>
    </citation>
    <scope>NUCLEOTIDE SEQUENCE [LARGE SCALE GENOMIC DNA]</scope>
    <source>
        <strain evidence="6">DSM 16107</strain>
    </source>
</reference>
<dbReference type="EMBL" id="QICC01000042">
    <property type="protein sequence ID" value="RNM41296.1"/>
    <property type="molecule type" value="Genomic_DNA"/>
</dbReference>
<dbReference type="InterPro" id="IPR036890">
    <property type="entry name" value="HATPase_C_sf"/>
</dbReference>
<reference evidence="4" key="3">
    <citation type="journal article" date="2019" name="Microbiol. Resour. Announc.">
        <title>Draft Genome Sequences of Type Strains of Gordonibacter faecihominis, Paraeggerthella hongkongensis, Parvibacter caecicola,Slackia equolifaciens, Slackia faecicanis, and Slackia isoflavoniconvertens.</title>
        <authorList>
            <person name="Danylec N."/>
            <person name="Stoll D.A."/>
            <person name="Dotsch A."/>
            <person name="Huch M."/>
        </authorList>
    </citation>
    <scope>NUCLEOTIDE SEQUENCE</scope>
    <source>
        <strain evidence="4">DSM 16107</strain>
    </source>
</reference>
<feature type="transmembrane region" description="Helical" evidence="1">
    <location>
        <begin position="138"/>
        <end position="160"/>
    </location>
</feature>
<keyword evidence="1" id="KW-0812">Transmembrane</keyword>
<dbReference type="PANTHER" id="PTHR34220">
    <property type="entry name" value="SENSOR HISTIDINE KINASE YPDA"/>
    <property type="match status" value="1"/>
</dbReference>
<dbReference type="InterPro" id="IPR050640">
    <property type="entry name" value="Bact_2-comp_sensor_kinase"/>
</dbReference>
<evidence type="ECO:0000313" key="4">
    <source>
        <dbReference type="EMBL" id="RNM41296.1"/>
    </source>
</evidence>
<dbReference type="Proteomes" id="UP000270112">
    <property type="component" value="Unassembled WGS sequence"/>
</dbReference>
<accession>A0A3N0IX66</accession>
<protein>
    <recommendedName>
        <fullName evidence="2">Histidine kinase/HSP90-like ATPase domain-containing protein</fullName>
    </recommendedName>
</protein>
<dbReference type="Gene3D" id="3.30.565.10">
    <property type="entry name" value="Histidine kinase-like ATPase, C-terminal domain"/>
    <property type="match status" value="1"/>
</dbReference>
<evidence type="ECO:0000313" key="3">
    <source>
        <dbReference type="EMBL" id="RDB66691.1"/>
    </source>
</evidence>
<evidence type="ECO:0000313" key="5">
    <source>
        <dbReference type="Proteomes" id="UP000253817"/>
    </source>
</evidence>
<evidence type="ECO:0000256" key="1">
    <source>
        <dbReference type="SAM" id="Phobius"/>
    </source>
</evidence>
<organism evidence="4 6">
    <name type="scientific">Eggerthella sinensis</name>
    <dbReference type="NCBI Taxonomy" id="242230"/>
    <lineage>
        <taxon>Bacteria</taxon>
        <taxon>Bacillati</taxon>
        <taxon>Actinomycetota</taxon>
        <taxon>Coriobacteriia</taxon>
        <taxon>Eggerthellales</taxon>
        <taxon>Eggerthellaceae</taxon>
        <taxon>Eggerthella</taxon>
    </lineage>
</organism>
<gene>
    <name evidence="3" type="ORF">C1876_14360</name>
    <name evidence="4" type="ORF">DMP09_10345</name>
</gene>
<dbReference type="OrthoDB" id="2514702at2"/>
<dbReference type="GO" id="GO:0016020">
    <property type="term" value="C:membrane"/>
    <property type="evidence" value="ECO:0007669"/>
    <property type="project" value="InterPro"/>
</dbReference>
<feature type="transmembrane region" description="Helical" evidence="1">
    <location>
        <begin position="76"/>
        <end position="99"/>
    </location>
</feature>
<evidence type="ECO:0000259" key="2">
    <source>
        <dbReference type="SMART" id="SM00387"/>
    </source>
</evidence>
<dbReference type="PANTHER" id="PTHR34220:SF7">
    <property type="entry name" value="SENSOR HISTIDINE KINASE YPDA"/>
    <property type="match status" value="1"/>
</dbReference>
<keyword evidence="1" id="KW-0472">Membrane</keyword>
<proteinExistence type="predicted"/>
<evidence type="ECO:0000313" key="6">
    <source>
        <dbReference type="Proteomes" id="UP000270112"/>
    </source>
</evidence>
<dbReference type="InterPro" id="IPR003594">
    <property type="entry name" value="HATPase_dom"/>
</dbReference>
<feature type="transmembrane region" description="Helical" evidence="1">
    <location>
        <begin position="111"/>
        <end position="132"/>
    </location>
</feature>
<keyword evidence="5" id="KW-1185">Reference proteome</keyword>
<dbReference type="GO" id="GO:0000155">
    <property type="term" value="F:phosphorelay sensor kinase activity"/>
    <property type="evidence" value="ECO:0007669"/>
    <property type="project" value="InterPro"/>
</dbReference>
<keyword evidence="1" id="KW-1133">Transmembrane helix</keyword>
<feature type="domain" description="Histidine kinase/HSP90-like ATPase" evidence="2">
    <location>
        <begin position="273"/>
        <end position="371"/>
    </location>
</feature>
<dbReference type="InterPro" id="IPR010559">
    <property type="entry name" value="Sig_transdc_His_kin_internal"/>
</dbReference>
<name>A0A3N0IX66_9ACTN</name>
<reference evidence="3 5" key="1">
    <citation type="journal article" date="2018" name="Elife">
        <title>Discovery and characterization of a prevalent human gut bacterial enzyme sufficient for the inactivation of a family of plant toxins.</title>
        <authorList>
            <person name="Koppel N."/>
            <person name="Bisanz J.E."/>
            <person name="Pandelia M.E."/>
            <person name="Turnbaugh P.J."/>
            <person name="Balskus E.P."/>
        </authorList>
    </citation>
    <scope>NUCLEOTIDE SEQUENCE [LARGE SCALE GENOMIC DNA]</scope>
    <source>
        <strain evidence="3 5">DSM 16107</strain>
    </source>
</reference>
<feature type="transmembrane region" description="Helical" evidence="1">
    <location>
        <begin position="52"/>
        <end position="70"/>
    </location>
</feature>
<feature type="transmembrane region" description="Helical" evidence="1">
    <location>
        <begin position="12"/>
        <end position="40"/>
    </location>
</feature>
<dbReference type="EMBL" id="PPTT01000030">
    <property type="protein sequence ID" value="RDB66691.1"/>
    <property type="molecule type" value="Genomic_DNA"/>
</dbReference>
<dbReference type="Proteomes" id="UP000253817">
    <property type="component" value="Unassembled WGS sequence"/>
</dbReference>